<reference evidence="3" key="1">
    <citation type="submission" date="2023-03" db="EMBL/GenBank/DDBJ databases">
        <title>Edaphobacter sp.</title>
        <authorList>
            <person name="Huber K.J."/>
            <person name="Papendorf J."/>
            <person name="Pilke C."/>
            <person name="Bunk B."/>
            <person name="Sproeer C."/>
            <person name="Pester M."/>
        </authorList>
    </citation>
    <scope>NUCLEOTIDE SEQUENCE</scope>
    <source>
        <strain evidence="3">DSM 110680</strain>
    </source>
</reference>
<accession>A0AAU7DLU1</accession>
<dbReference type="AlphaFoldDB" id="A0AAU7DLU1"/>
<evidence type="ECO:0000313" key="3">
    <source>
        <dbReference type="EMBL" id="XBH18644.1"/>
    </source>
</evidence>
<dbReference type="Pfam" id="PF01266">
    <property type="entry name" value="DAO"/>
    <property type="match status" value="1"/>
</dbReference>
<dbReference type="PANTHER" id="PTHR13847:SF287">
    <property type="entry name" value="FAD-DEPENDENT OXIDOREDUCTASE DOMAIN-CONTAINING PROTEIN 1"/>
    <property type="match status" value="1"/>
</dbReference>
<proteinExistence type="predicted"/>
<dbReference type="RefSeq" id="WP_348263870.1">
    <property type="nucleotide sequence ID" value="NZ_CP121196.1"/>
</dbReference>
<dbReference type="EC" id="1.-.-.-" evidence="3"/>
<organism evidence="3">
    <name type="scientific">Telmatobacter sp. DSM 110680</name>
    <dbReference type="NCBI Taxonomy" id="3036704"/>
    <lineage>
        <taxon>Bacteria</taxon>
        <taxon>Pseudomonadati</taxon>
        <taxon>Acidobacteriota</taxon>
        <taxon>Terriglobia</taxon>
        <taxon>Terriglobales</taxon>
        <taxon>Acidobacteriaceae</taxon>
        <taxon>Telmatobacter</taxon>
    </lineage>
</organism>
<dbReference type="EMBL" id="CP121196">
    <property type="protein sequence ID" value="XBH18644.1"/>
    <property type="molecule type" value="Genomic_DNA"/>
</dbReference>
<dbReference type="GO" id="GO:0005737">
    <property type="term" value="C:cytoplasm"/>
    <property type="evidence" value="ECO:0007669"/>
    <property type="project" value="TreeGrafter"/>
</dbReference>
<dbReference type="GO" id="GO:0016491">
    <property type="term" value="F:oxidoreductase activity"/>
    <property type="evidence" value="ECO:0007669"/>
    <property type="project" value="UniProtKB-KW"/>
</dbReference>
<evidence type="ECO:0000259" key="2">
    <source>
        <dbReference type="Pfam" id="PF01266"/>
    </source>
</evidence>
<dbReference type="Gene3D" id="3.50.50.60">
    <property type="entry name" value="FAD/NAD(P)-binding domain"/>
    <property type="match status" value="1"/>
</dbReference>
<dbReference type="InterPro" id="IPR036188">
    <property type="entry name" value="FAD/NAD-bd_sf"/>
</dbReference>
<dbReference type="PRINTS" id="PR00411">
    <property type="entry name" value="PNDRDTASEI"/>
</dbReference>
<feature type="domain" description="FAD dependent oxidoreductase" evidence="2">
    <location>
        <begin position="6"/>
        <end position="349"/>
    </location>
</feature>
<evidence type="ECO:0000256" key="1">
    <source>
        <dbReference type="ARBA" id="ARBA00023002"/>
    </source>
</evidence>
<sequence>MQTSFDAVIVGGGIVGAATAASCARAGLQVALVERDMLGGGATAAGMGHVVVMDDSEAQFALTRYSQLLWSRLAAQLPDSVEYETTGTIWLAADDEEMAEAERKHRFYCDRDVPAQLLNARELFDLEPNVRPGLAGALLVPEDAVIYPPTAALHFAKVAEHLGATLVIGRSVTQMGSGRVVLDCGAELTARCLINATGTCAPELTRDVPVKKRKGHLVITDRYLGFVRHQLVELGYLKSAHSVSSNSVAFNVQPRKTGQILIGSSRQYGDETSNVDQEILSAMLQRAATYMPSIGDLNALRVWTGFRAATPDKLPLIGPASFDETVWLATGHEGLGITTSLATGELLAAKLTGRESAIPIEPYVPSRFVKPDNQDVASHKEPLCNGKA</sequence>
<protein>
    <submittedName>
        <fullName evidence="3">FAD-dependent oxidoreductase</fullName>
        <ecNumber evidence="3">1.-.-.-</ecNumber>
    </submittedName>
</protein>
<name>A0AAU7DLU1_9BACT</name>
<dbReference type="PANTHER" id="PTHR13847">
    <property type="entry name" value="SARCOSINE DEHYDROGENASE-RELATED"/>
    <property type="match status" value="1"/>
</dbReference>
<keyword evidence="1 3" id="KW-0560">Oxidoreductase</keyword>
<dbReference type="SUPFAM" id="SSF54373">
    <property type="entry name" value="FAD-linked reductases, C-terminal domain"/>
    <property type="match status" value="1"/>
</dbReference>
<gene>
    <name evidence="3" type="ORF">P8935_04750</name>
</gene>
<dbReference type="Gene3D" id="3.30.9.10">
    <property type="entry name" value="D-Amino Acid Oxidase, subunit A, domain 2"/>
    <property type="match status" value="1"/>
</dbReference>
<dbReference type="InterPro" id="IPR006076">
    <property type="entry name" value="FAD-dep_OxRdtase"/>
</dbReference>
<dbReference type="SUPFAM" id="SSF51905">
    <property type="entry name" value="FAD/NAD(P)-binding domain"/>
    <property type="match status" value="1"/>
</dbReference>